<dbReference type="AlphaFoldDB" id="A0A8S1EL29"/>
<dbReference type="Gene3D" id="2.170.260.10">
    <property type="entry name" value="paz domain"/>
    <property type="match status" value="1"/>
</dbReference>
<organism evidence="2 3">
    <name type="scientific">Caenorhabditis bovis</name>
    <dbReference type="NCBI Taxonomy" id="2654633"/>
    <lineage>
        <taxon>Eukaryota</taxon>
        <taxon>Metazoa</taxon>
        <taxon>Ecdysozoa</taxon>
        <taxon>Nematoda</taxon>
        <taxon>Chromadorea</taxon>
        <taxon>Rhabditida</taxon>
        <taxon>Rhabditina</taxon>
        <taxon>Rhabditomorpha</taxon>
        <taxon>Rhabditoidea</taxon>
        <taxon>Rhabditidae</taxon>
        <taxon>Peloderinae</taxon>
        <taxon>Caenorhabditis</taxon>
    </lineage>
</organism>
<dbReference type="InterPro" id="IPR036397">
    <property type="entry name" value="RNaseH_sf"/>
</dbReference>
<dbReference type="InterPro" id="IPR003165">
    <property type="entry name" value="Piwi"/>
</dbReference>
<dbReference type="Pfam" id="PF02171">
    <property type="entry name" value="Piwi"/>
    <property type="match status" value="1"/>
</dbReference>
<dbReference type="InterPro" id="IPR036085">
    <property type="entry name" value="PAZ_dom_sf"/>
</dbReference>
<dbReference type="Proteomes" id="UP000494206">
    <property type="component" value="Unassembled WGS sequence"/>
</dbReference>
<keyword evidence="3" id="KW-1185">Reference proteome</keyword>
<proteinExistence type="predicted"/>
<name>A0A8S1EL29_9PELO</name>
<gene>
    <name evidence="2" type="ORF">CBOVIS_LOCUS1757</name>
</gene>
<dbReference type="SUPFAM" id="SSF101690">
    <property type="entry name" value="PAZ domain"/>
    <property type="match status" value="1"/>
</dbReference>
<evidence type="ECO:0000259" key="1">
    <source>
        <dbReference type="PROSITE" id="PS50822"/>
    </source>
</evidence>
<reference evidence="2 3" key="1">
    <citation type="submission" date="2020-04" db="EMBL/GenBank/DDBJ databases">
        <authorList>
            <person name="Laetsch R D."/>
            <person name="Stevens L."/>
            <person name="Kumar S."/>
            <person name="Blaxter L. M."/>
        </authorList>
    </citation>
    <scope>NUCLEOTIDE SEQUENCE [LARGE SCALE GENOMIC DNA]</scope>
</reference>
<dbReference type="InterPro" id="IPR012337">
    <property type="entry name" value="RNaseH-like_sf"/>
</dbReference>
<protein>
    <recommendedName>
        <fullName evidence="1">Piwi domain-containing protein</fullName>
    </recommendedName>
</protein>
<evidence type="ECO:0000313" key="2">
    <source>
        <dbReference type="EMBL" id="CAB3398487.1"/>
    </source>
</evidence>
<dbReference type="SUPFAM" id="SSF53098">
    <property type="entry name" value="Ribonuclease H-like"/>
    <property type="match status" value="1"/>
</dbReference>
<feature type="domain" description="Piwi" evidence="1">
    <location>
        <begin position="557"/>
        <end position="906"/>
    </location>
</feature>
<dbReference type="PROSITE" id="PS50822">
    <property type="entry name" value="PIWI"/>
    <property type="match status" value="1"/>
</dbReference>
<dbReference type="SMART" id="SM00950">
    <property type="entry name" value="Piwi"/>
    <property type="match status" value="1"/>
</dbReference>
<dbReference type="GO" id="GO:0003676">
    <property type="term" value="F:nucleic acid binding"/>
    <property type="evidence" value="ECO:0007669"/>
    <property type="project" value="InterPro"/>
</dbReference>
<dbReference type="EMBL" id="CADEPM010000001">
    <property type="protein sequence ID" value="CAB3398487.1"/>
    <property type="molecule type" value="Genomic_DNA"/>
</dbReference>
<dbReference type="Gene3D" id="3.40.50.2300">
    <property type="match status" value="1"/>
</dbReference>
<dbReference type="Gene3D" id="3.30.420.10">
    <property type="entry name" value="Ribonuclease H-like superfamily/Ribonuclease H"/>
    <property type="match status" value="1"/>
</dbReference>
<dbReference type="PANTHER" id="PTHR22891">
    <property type="entry name" value="EUKARYOTIC TRANSLATION INITIATION FACTOR 2C"/>
    <property type="match status" value="1"/>
</dbReference>
<sequence length="937" mass="108995">MPRSEEPCEGRYYTERVKLVVNWFRFINKITDITIFEYDIVIEEFIRKSWKPVDKNDRSNYFWSFVRYNERDFGGVEQVVFDDVSQIYSRNKYKTPMDFKMEMMVGRVKKLFRMRVKFAASFDLIFRRDNHMREEAVSRSCKFLKILMTQKARYIPHNNETVEMEFSSKFVTDKSSIFYIPRAEADPKFSIAPCVEAWLGIYIAIRETSDFDPVLNFGLIDRLFYQLPRPDKLSALEYLMMIITEDFGNSGKRERFMKKLDAGEHSMSEEQRKKALNILRDLKVKSPLIWDSEKGRMIQRHLNIVEFAKQNAVNYIINYENKMSLEYIYREIGSPLRYPTLPLIKCKSGKKTYIAPIEVLNLHETPQRFKNLLDFNMKTRFIKGATKEPTDYVTKSKLFLNMLEFDSRGRNFLEEFGISPKLEMIECPGKVLNEPMLVNGENSRIPLTKTIRGYREKMLNVVPEKDLCCAVIVLCKDEDSPPCVTQEQVRAFYVNLMRACNERGVRTFNNKEHPDLPSLMKFYAKVTTTDGPISFLNAVGDAKNNFDELHDKEKKQLFLLIISNRDYEVYGQIKNVCDTMYGIPNQVINASTVIKAINDYPDVNERFEEVRHSKIMFNLVLKINAKMGGINQEIGFSENGEVSPEEKEKRKSEPLTMYIGIDVTHPTMNSGIDFSIASIVGSVNRGGTLWVWYKSAVLAHKVEELKDVNGKTRGSRSSGVEKTDVLGNKFIELLESFAENNHNRCPSNIVVFRDGVSDAEMLRTAASELKAIKDEVRKFQESRSAKPIEPKYCYIIIKKRHQTRFFKRNGNAEEYENPNSGTVVDKKVVSPYKFDFWLISHHGELGTSRPPHYTVMENSMNLTKDEIYKMCYELTFLSSRVRKPISLPVPVHYAHLSCEKAKEKYKALKKNTMRECSREIIEQKLQPNRAYPGMPFA</sequence>
<dbReference type="OrthoDB" id="10252740at2759"/>
<accession>A0A8S1EL29</accession>
<comment type="caution">
    <text evidence="2">The sequence shown here is derived from an EMBL/GenBank/DDBJ whole genome shotgun (WGS) entry which is preliminary data.</text>
</comment>
<evidence type="ECO:0000313" key="3">
    <source>
        <dbReference type="Proteomes" id="UP000494206"/>
    </source>
</evidence>